<dbReference type="Proteomes" id="UP000477722">
    <property type="component" value="Unassembled WGS sequence"/>
</dbReference>
<gene>
    <name evidence="2" type="ORF">G5C65_01975</name>
</gene>
<name>A0A6G4WPF9_9ACTN</name>
<comment type="caution">
    <text evidence="2">The sequence shown here is derived from an EMBL/GenBank/DDBJ whole genome shotgun (WGS) entry which is preliminary data.</text>
</comment>
<evidence type="ECO:0000313" key="2">
    <source>
        <dbReference type="EMBL" id="NGO67149.1"/>
    </source>
</evidence>
<dbReference type="EMBL" id="JAAKZZ010000009">
    <property type="protein sequence ID" value="NGO67149.1"/>
    <property type="molecule type" value="Genomic_DNA"/>
</dbReference>
<reference evidence="2 3" key="1">
    <citation type="submission" date="2020-02" db="EMBL/GenBank/DDBJ databases">
        <title>Whole-genome analyses of novel actinobacteria.</title>
        <authorList>
            <person name="Sahin N."/>
            <person name="Tatar D."/>
        </authorList>
    </citation>
    <scope>NUCLEOTIDE SEQUENCE [LARGE SCALE GENOMIC DNA]</scope>
    <source>
        <strain evidence="2 3">SB3404</strain>
    </source>
</reference>
<dbReference type="AlphaFoldDB" id="A0A6G4WPF9"/>
<feature type="region of interest" description="Disordered" evidence="1">
    <location>
        <begin position="89"/>
        <end position="172"/>
    </location>
</feature>
<keyword evidence="3" id="KW-1185">Reference proteome</keyword>
<accession>A0A6G4WPF9</accession>
<evidence type="ECO:0000313" key="3">
    <source>
        <dbReference type="Proteomes" id="UP000477722"/>
    </source>
</evidence>
<sequence>MIVDILNHAPRSLTHREAYVLVALAEDANDDTRTTWNSVERPEMLHRARVSRSQMYAVLKTLTGKGALERVAAGQKNGAAKYRIPAFSTVPQCPGNADTDDGSQCPGSRDAEGSQRPGTADPDLGVQCPDSPDTEPSQCPGNRDVSVPGSGTPTPPDPSPTTPSASQQGRLSAERFDHGIPEAARPLVDQLTAAGVVVRWPFSGDQWFTVLALIERTGIPAMVEHAVKAAARTDVASARYFLRGWGELPPLPASGTSRPLPRTGTGGYQPFQCPAPSAYANDLGF</sequence>
<evidence type="ECO:0000256" key="1">
    <source>
        <dbReference type="SAM" id="MobiDB-lite"/>
    </source>
</evidence>
<proteinExistence type="predicted"/>
<protein>
    <submittedName>
        <fullName evidence="2">Uncharacterized protein</fullName>
    </submittedName>
</protein>
<organism evidence="2 3">
    <name type="scientific">Streptomyces boncukensis</name>
    <dbReference type="NCBI Taxonomy" id="2711219"/>
    <lineage>
        <taxon>Bacteria</taxon>
        <taxon>Bacillati</taxon>
        <taxon>Actinomycetota</taxon>
        <taxon>Actinomycetes</taxon>
        <taxon>Kitasatosporales</taxon>
        <taxon>Streptomycetaceae</taxon>
        <taxon>Streptomyces</taxon>
    </lineage>
</organism>
<dbReference type="RefSeq" id="WP_165296812.1">
    <property type="nucleotide sequence ID" value="NZ_JAAKZZ010000009.1"/>
</dbReference>